<feature type="compositionally biased region" description="Polar residues" evidence="1">
    <location>
        <begin position="43"/>
        <end position="77"/>
    </location>
</feature>
<evidence type="ECO:0000313" key="3">
    <source>
        <dbReference type="Proteomes" id="UP000030161"/>
    </source>
</evidence>
<proteinExistence type="predicted"/>
<feature type="compositionally biased region" description="Polar residues" evidence="1">
    <location>
        <begin position="459"/>
        <end position="470"/>
    </location>
</feature>
<feature type="region of interest" description="Disordered" evidence="1">
    <location>
        <begin position="243"/>
        <end position="308"/>
    </location>
</feature>
<organism evidence="2 3">
    <name type="scientific">Candida albicans P78048</name>
    <dbReference type="NCBI Taxonomy" id="1094989"/>
    <lineage>
        <taxon>Eukaryota</taxon>
        <taxon>Fungi</taxon>
        <taxon>Dikarya</taxon>
        <taxon>Ascomycota</taxon>
        <taxon>Saccharomycotina</taxon>
        <taxon>Pichiomycetes</taxon>
        <taxon>Debaryomycetaceae</taxon>
        <taxon>Candida/Lodderomyces clade</taxon>
        <taxon>Candida</taxon>
    </lineage>
</organism>
<reference evidence="2 3" key="1">
    <citation type="submission" date="2013-12" db="EMBL/GenBank/DDBJ databases">
        <title>The Genome Sequence of Candida albicans P78048.</title>
        <authorList>
            <consortium name="The Broad Institute Genome Sequencing Platform"/>
            <consortium name="The Broad Institute Genome Sequencing Center for Infectious Disease"/>
            <person name="Cuomo C."/>
            <person name="Bennett R."/>
            <person name="Hirakawa M."/>
            <person name="Noverr M."/>
            <person name="Mitchell A."/>
            <person name="Young S.K."/>
            <person name="Zeng Q."/>
            <person name="Gargeya S."/>
            <person name="Fitzgerald M."/>
            <person name="Abouelleil A."/>
            <person name="Alvarado L."/>
            <person name="Berlin A.M."/>
            <person name="Chapman S.B."/>
            <person name="Dewar J."/>
            <person name="Goldberg J."/>
            <person name="Griggs A."/>
            <person name="Gujja S."/>
            <person name="Hansen M."/>
            <person name="Howarth C."/>
            <person name="Imamovic A."/>
            <person name="Larimer J."/>
            <person name="McCowan C."/>
            <person name="Murphy C."/>
            <person name="Pearson M."/>
            <person name="Priest M."/>
            <person name="Roberts A."/>
            <person name="Saif S."/>
            <person name="Shea T."/>
            <person name="Sykes S."/>
            <person name="Wortman J."/>
            <person name="Nusbaum C."/>
            <person name="Birren B."/>
        </authorList>
    </citation>
    <scope>NUCLEOTIDE SEQUENCE [LARGE SCALE GENOMIC DNA]</scope>
    <source>
        <strain evidence="2 3">P78048</strain>
    </source>
</reference>
<name>A0AB34PVA8_CANAX</name>
<dbReference type="Proteomes" id="UP000030161">
    <property type="component" value="Unassembled WGS sequence"/>
</dbReference>
<evidence type="ECO:0000313" key="2">
    <source>
        <dbReference type="EMBL" id="KGR13571.1"/>
    </source>
</evidence>
<dbReference type="Pfam" id="PF10846">
    <property type="entry name" value="DUF2722"/>
    <property type="match status" value="1"/>
</dbReference>
<feature type="compositionally biased region" description="Low complexity" evidence="1">
    <location>
        <begin position="329"/>
        <end position="341"/>
    </location>
</feature>
<dbReference type="EMBL" id="AJIX01000013">
    <property type="protein sequence ID" value="KGR13571.1"/>
    <property type="molecule type" value="Genomic_DNA"/>
</dbReference>
<feature type="compositionally biased region" description="Polar residues" evidence="1">
    <location>
        <begin position="352"/>
        <end position="362"/>
    </location>
</feature>
<gene>
    <name evidence="2" type="ORF">MG3_01999</name>
</gene>
<feature type="compositionally biased region" description="Low complexity" evidence="1">
    <location>
        <begin position="290"/>
        <end position="306"/>
    </location>
</feature>
<feature type="compositionally biased region" description="Polar residues" evidence="1">
    <location>
        <begin position="406"/>
        <end position="421"/>
    </location>
</feature>
<feature type="region of interest" description="Disordered" evidence="1">
    <location>
        <begin position="187"/>
        <end position="220"/>
    </location>
</feature>
<feature type="compositionally biased region" description="Polar residues" evidence="1">
    <location>
        <begin position="243"/>
        <end position="263"/>
    </location>
</feature>
<protein>
    <submittedName>
        <fullName evidence="2">Uncharacterized protein</fullName>
    </submittedName>
</protein>
<feature type="region of interest" description="Disordered" evidence="1">
    <location>
        <begin position="323"/>
        <end position="545"/>
    </location>
</feature>
<sequence>MSSMSVNSLIGKDDESENVKAIPQKRSASSGGSIAEEKAESEPSLQPPFQGQNKRTSIPSVSQLSESIPQHTNTPSLSAYKFPQKQIEDQGLLALLGPNVTSFPFSEETFSNALKLRAEQERTKQEYYRVETANKNLAILQTALRAQMPVNMIPLLCVGNAPELTEEQMKMLIQQATFGTPSVLHPQQQVQQVQQHQQPLHFPTSQQQQQPQQQQQQQQPFVGIQPGLSQEQQIQIIQANQKRMQQELQQKGGSFSQGSPFQKSHTRGGSGGGVGSQQDTFNVNPGPPLSFRFGAGSSTSSASGRRPLSPAKIGAAAVANLATPTTPYRGSSSTVSTSTRRSAAHHRHSSLPLDTSGISHRLSSVTSGPESSESNRGQGLQSPLTGATSTLQVKPIPAQPLHKQSKSQVQPSQESMTSFQHVIQFHHWKPTTGSPTSSSVGGGSPLKSQTSSHKRRKSSPSIPFQEQQILRPTKEKEFYAESTPKVTFENRNKDEVEMDPDLSIDSSVGEVTESKVDDQANPPKAHHRSESNFAKFPQDKESTAK</sequence>
<accession>A0AB34PVA8</accession>
<evidence type="ECO:0000256" key="1">
    <source>
        <dbReference type="SAM" id="MobiDB-lite"/>
    </source>
</evidence>
<feature type="compositionally biased region" description="Low complexity" evidence="1">
    <location>
        <begin position="430"/>
        <end position="439"/>
    </location>
</feature>
<feature type="compositionally biased region" description="Polar residues" evidence="1">
    <location>
        <begin position="375"/>
        <end position="392"/>
    </location>
</feature>
<dbReference type="InterPro" id="IPR021216">
    <property type="entry name" value="DUF2722"/>
</dbReference>
<feature type="region of interest" description="Disordered" evidence="1">
    <location>
        <begin position="1"/>
        <end position="77"/>
    </location>
</feature>
<feature type="compositionally biased region" description="Low complexity" evidence="1">
    <location>
        <begin position="363"/>
        <end position="374"/>
    </location>
</feature>
<dbReference type="AlphaFoldDB" id="A0AB34PVA8"/>
<comment type="caution">
    <text evidence="2">The sequence shown here is derived from an EMBL/GenBank/DDBJ whole genome shotgun (WGS) entry which is preliminary data.</text>
</comment>